<gene>
    <name evidence="2" type="ORF">GCM10010916_17080</name>
</gene>
<evidence type="ECO:0000313" key="3">
    <source>
        <dbReference type="Proteomes" id="UP000644756"/>
    </source>
</evidence>
<name>A0A917CWU5_9BACL</name>
<sequence length="166" mass="19001">MQRNRTLMWALVGIAVFMLTLILIKSIGHFWSWHSYNVPGGHWRGERDPHGFPHAHYGTGFFFLSVIVPLLLKLALIAAAVLMWFKGSGFLKWGSAILGVLALMSLLTPLWAVIIILLLLLLQRRMNKNNSFPAAHTVGTPPHQMPMYNRGKFLDEWERNQQKEEK</sequence>
<keyword evidence="3" id="KW-1185">Reference proteome</keyword>
<accession>A0A917CWU5</accession>
<reference evidence="2" key="2">
    <citation type="submission" date="2020-09" db="EMBL/GenBank/DDBJ databases">
        <authorList>
            <person name="Sun Q."/>
            <person name="Zhou Y."/>
        </authorList>
    </citation>
    <scope>NUCLEOTIDE SEQUENCE</scope>
    <source>
        <strain evidence="2">CGMCC 1.12987</strain>
    </source>
</reference>
<dbReference type="RefSeq" id="WP_188530617.1">
    <property type="nucleotide sequence ID" value="NZ_BMGR01000004.1"/>
</dbReference>
<protein>
    <submittedName>
        <fullName evidence="2">Uncharacterized protein</fullName>
    </submittedName>
</protein>
<feature type="transmembrane region" description="Helical" evidence="1">
    <location>
        <begin position="97"/>
        <end position="122"/>
    </location>
</feature>
<feature type="transmembrane region" description="Helical" evidence="1">
    <location>
        <begin position="6"/>
        <end position="24"/>
    </location>
</feature>
<organism evidence="2 3">
    <name type="scientific">Paenibacillus abyssi</name>
    <dbReference type="NCBI Taxonomy" id="1340531"/>
    <lineage>
        <taxon>Bacteria</taxon>
        <taxon>Bacillati</taxon>
        <taxon>Bacillota</taxon>
        <taxon>Bacilli</taxon>
        <taxon>Bacillales</taxon>
        <taxon>Paenibacillaceae</taxon>
        <taxon>Paenibacillus</taxon>
    </lineage>
</organism>
<comment type="caution">
    <text evidence="2">The sequence shown here is derived from an EMBL/GenBank/DDBJ whole genome shotgun (WGS) entry which is preliminary data.</text>
</comment>
<dbReference type="AlphaFoldDB" id="A0A917CWU5"/>
<evidence type="ECO:0000256" key="1">
    <source>
        <dbReference type="SAM" id="Phobius"/>
    </source>
</evidence>
<dbReference type="EMBL" id="BMGR01000004">
    <property type="protein sequence ID" value="GGG00477.1"/>
    <property type="molecule type" value="Genomic_DNA"/>
</dbReference>
<keyword evidence="1" id="KW-0472">Membrane</keyword>
<keyword evidence="1" id="KW-0812">Transmembrane</keyword>
<feature type="transmembrane region" description="Helical" evidence="1">
    <location>
        <begin position="61"/>
        <end position="85"/>
    </location>
</feature>
<dbReference type="Proteomes" id="UP000644756">
    <property type="component" value="Unassembled WGS sequence"/>
</dbReference>
<proteinExistence type="predicted"/>
<keyword evidence="1" id="KW-1133">Transmembrane helix</keyword>
<evidence type="ECO:0000313" key="2">
    <source>
        <dbReference type="EMBL" id="GGG00477.1"/>
    </source>
</evidence>
<reference evidence="2" key="1">
    <citation type="journal article" date="2014" name="Int. J. Syst. Evol. Microbiol.">
        <title>Complete genome sequence of Corynebacterium casei LMG S-19264T (=DSM 44701T), isolated from a smear-ripened cheese.</title>
        <authorList>
            <consortium name="US DOE Joint Genome Institute (JGI-PGF)"/>
            <person name="Walter F."/>
            <person name="Albersmeier A."/>
            <person name="Kalinowski J."/>
            <person name="Ruckert C."/>
        </authorList>
    </citation>
    <scope>NUCLEOTIDE SEQUENCE</scope>
    <source>
        <strain evidence="2">CGMCC 1.12987</strain>
    </source>
</reference>